<organism evidence="11 12">
    <name type="scientific">Noviherbaspirillum autotrophicum</name>
    <dbReference type="NCBI Taxonomy" id="709839"/>
    <lineage>
        <taxon>Bacteria</taxon>
        <taxon>Pseudomonadati</taxon>
        <taxon>Pseudomonadota</taxon>
        <taxon>Betaproteobacteria</taxon>
        <taxon>Burkholderiales</taxon>
        <taxon>Oxalobacteraceae</taxon>
        <taxon>Noviherbaspirillum</taxon>
    </lineage>
</organism>
<dbReference type="PROSITE" id="PS50109">
    <property type="entry name" value="HIS_KIN"/>
    <property type="match status" value="1"/>
</dbReference>
<dbReference type="GO" id="GO:0016020">
    <property type="term" value="C:membrane"/>
    <property type="evidence" value="ECO:0007669"/>
    <property type="project" value="UniProtKB-SubCell"/>
</dbReference>
<sequence length="489" mass="54052">VRAIAEVATAVTRGDLSRSIQVEARGEVADLKDNINEMIRNLKETTQKNAQQDWLKTNLARFTRLLQGQRDLSAVTTLILSELAPLVSAHHGVFYMMDSGDDDARLRMTSSYGYRSSRKLPTSFLPGEGLVGQCALEKQRIWLTNVPRDYIQISSGLGAAPPTNIVVLPILFEQQVKAVIEIASLDRFTETHLSFLDQLMETIGVVLNTIEANSRTESLLRQSQSLAQELQQTNLELAEKASLLSEQNIEVERKNREVEQAKLALEEKATQLALSSKYKSEFLANMSHELRTPLNSLLILAQQLSDNPDGNLSERQVEFARTIYGSGSDLLTLINDILDLSKIESGTVTLEMSEYRFRTLSGYVERTFRHMAEAKQLGFSVELADALPPSMMTDTTRLQQILKNLLSNAFKFTNRGRVALQIGMARSGWSADNSSLAQADAVLAFSVTDTGVGIAADKLQLIFEAFQQADGSTARKYGGTGLGLSISRE</sequence>
<dbReference type="SMART" id="SM00065">
    <property type="entry name" value="GAF"/>
    <property type="match status" value="1"/>
</dbReference>
<dbReference type="Pfam" id="PF02518">
    <property type="entry name" value="HATPase_c"/>
    <property type="match status" value="1"/>
</dbReference>
<dbReference type="SUPFAM" id="SSF47384">
    <property type="entry name" value="Homodimeric domain of signal transducing histidine kinase"/>
    <property type="match status" value="1"/>
</dbReference>
<dbReference type="Gene3D" id="3.30.450.40">
    <property type="match status" value="1"/>
</dbReference>
<reference evidence="11 12" key="1">
    <citation type="submission" date="2014-12" db="EMBL/GenBank/DDBJ databases">
        <title>Denitrispirillum autotrophicum gen. nov., sp. nov., Denitrifying, Facultatively Autotrophic Bacteria Isolated from Rice Paddy Soil.</title>
        <authorList>
            <person name="Ishii S."/>
            <person name="Ashida N."/>
            <person name="Ohno H."/>
            <person name="Otsuka S."/>
            <person name="Yokota A."/>
            <person name="Senoo K."/>
        </authorList>
    </citation>
    <scope>NUCLEOTIDE SEQUENCE [LARGE SCALE GENOMIC DNA]</scope>
    <source>
        <strain evidence="11 12">TSA66</strain>
    </source>
</reference>
<dbReference type="SMART" id="SM00304">
    <property type="entry name" value="HAMP"/>
    <property type="match status" value="1"/>
</dbReference>
<dbReference type="EC" id="2.7.13.3" evidence="3"/>
<dbReference type="InterPro" id="IPR005467">
    <property type="entry name" value="His_kinase_dom"/>
</dbReference>
<dbReference type="GO" id="GO:0000155">
    <property type="term" value="F:phosphorelay sensor kinase activity"/>
    <property type="evidence" value="ECO:0007669"/>
    <property type="project" value="InterPro"/>
</dbReference>
<evidence type="ECO:0000256" key="4">
    <source>
        <dbReference type="ARBA" id="ARBA00022553"/>
    </source>
</evidence>
<dbReference type="Gene3D" id="6.10.340.10">
    <property type="match status" value="1"/>
</dbReference>
<evidence type="ECO:0000256" key="3">
    <source>
        <dbReference type="ARBA" id="ARBA00012438"/>
    </source>
</evidence>
<dbReference type="InterPro" id="IPR004358">
    <property type="entry name" value="Sig_transdc_His_kin-like_C"/>
</dbReference>
<keyword evidence="4" id="KW-0597">Phosphoprotein</keyword>
<dbReference type="InterPro" id="IPR003018">
    <property type="entry name" value="GAF"/>
</dbReference>
<accession>A0A0C2C112</accession>
<dbReference type="CDD" id="cd06225">
    <property type="entry name" value="HAMP"/>
    <property type="match status" value="1"/>
</dbReference>
<comment type="caution">
    <text evidence="11">The sequence shown here is derived from an EMBL/GenBank/DDBJ whole genome shotgun (WGS) entry which is preliminary data.</text>
</comment>
<keyword evidence="12" id="KW-1185">Reference proteome</keyword>
<feature type="domain" description="Histidine kinase" evidence="9">
    <location>
        <begin position="285"/>
        <end position="489"/>
    </location>
</feature>
<feature type="coiled-coil region" evidence="8">
    <location>
        <begin position="220"/>
        <end position="271"/>
    </location>
</feature>
<dbReference type="SMART" id="SM00388">
    <property type="entry name" value="HisKA"/>
    <property type="match status" value="1"/>
</dbReference>
<dbReference type="OrthoDB" id="9808408at2"/>
<evidence type="ECO:0000256" key="8">
    <source>
        <dbReference type="SAM" id="Coils"/>
    </source>
</evidence>
<feature type="non-terminal residue" evidence="11">
    <location>
        <position position="489"/>
    </location>
</feature>
<feature type="coiled-coil region" evidence="8">
    <location>
        <begin position="21"/>
        <end position="48"/>
    </location>
</feature>
<evidence type="ECO:0000256" key="6">
    <source>
        <dbReference type="ARBA" id="ARBA00022777"/>
    </source>
</evidence>
<dbReference type="InterPro" id="IPR003660">
    <property type="entry name" value="HAMP_dom"/>
</dbReference>
<dbReference type="Gene3D" id="3.30.565.10">
    <property type="entry name" value="Histidine kinase-like ATPase, C-terminal domain"/>
    <property type="match status" value="1"/>
</dbReference>
<evidence type="ECO:0000256" key="7">
    <source>
        <dbReference type="ARBA" id="ARBA00023012"/>
    </source>
</evidence>
<dbReference type="AlphaFoldDB" id="A0A0C2C112"/>
<dbReference type="InterPro" id="IPR050736">
    <property type="entry name" value="Sensor_HK_Regulatory"/>
</dbReference>
<dbReference type="STRING" id="709839.TSA66_01210"/>
<evidence type="ECO:0000313" key="11">
    <source>
        <dbReference type="EMBL" id="KIF84006.1"/>
    </source>
</evidence>
<dbReference type="Pfam" id="PF00512">
    <property type="entry name" value="HisKA"/>
    <property type="match status" value="1"/>
</dbReference>
<name>A0A0C2C112_9BURK</name>
<dbReference type="Pfam" id="PF00672">
    <property type="entry name" value="HAMP"/>
    <property type="match status" value="1"/>
</dbReference>
<keyword evidence="6 11" id="KW-0418">Kinase</keyword>
<dbReference type="RefSeq" id="WP_040038679.1">
    <property type="nucleotide sequence ID" value="NZ_JWJG01000019.1"/>
</dbReference>
<keyword evidence="5" id="KW-0808">Transferase</keyword>
<evidence type="ECO:0000256" key="5">
    <source>
        <dbReference type="ARBA" id="ARBA00022679"/>
    </source>
</evidence>
<evidence type="ECO:0000259" key="10">
    <source>
        <dbReference type="PROSITE" id="PS50885"/>
    </source>
</evidence>
<gene>
    <name evidence="11" type="ORF">TSA66_01210</name>
</gene>
<evidence type="ECO:0000259" key="9">
    <source>
        <dbReference type="PROSITE" id="PS50109"/>
    </source>
</evidence>
<dbReference type="Gene3D" id="1.10.287.130">
    <property type="match status" value="1"/>
</dbReference>
<dbReference type="SUPFAM" id="SSF55874">
    <property type="entry name" value="ATPase domain of HSP90 chaperone/DNA topoisomerase II/histidine kinase"/>
    <property type="match status" value="1"/>
</dbReference>
<dbReference type="SUPFAM" id="SSF55781">
    <property type="entry name" value="GAF domain-like"/>
    <property type="match status" value="1"/>
</dbReference>
<keyword evidence="7" id="KW-0902">Two-component regulatory system</keyword>
<dbReference type="Pfam" id="PF13185">
    <property type="entry name" value="GAF_2"/>
    <property type="match status" value="1"/>
</dbReference>
<dbReference type="InterPro" id="IPR029016">
    <property type="entry name" value="GAF-like_dom_sf"/>
</dbReference>
<dbReference type="InterPro" id="IPR003594">
    <property type="entry name" value="HATPase_dom"/>
</dbReference>
<evidence type="ECO:0000313" key="12">
    <source>
        <dbReference type="Proteomes" id="UP000031572"/>
    </source>
</evidence>
<evidence type="ECO:0000256" key="1">
    <source>
        <dbReference type="ARBA" id="ARBA00000085"/>
    </source>
</evidence>
<dbReference type="SMART" id="SM00387">
    <property type="entry name" value="HATPase_c"/>
    <property type="match status" value="1"/>
</dbReference>
<keyword evidence="8" id="KW-0175">Coiled coil</keyword>
<protein>
    <recommendedName>
        <fullName evidence="3">histidine kinase</fullName>
        <ecNumber evidence="3">2.7.13.3</ecNumber>
    </recommendedName>
</protein>
<feature type="non-terminal residue" evidence="11">
    <location>
        <position position="1"/>
    </location>
</feature>
<dbReference type="EMBL" id="JWJG01000019">
    <property type="protein sequence ID" value="KIF84006.1"/>
    <property type="molecule type" value="Genomic_DNA"/>
</dbReference>
<dbReference type="PANTHER" id="PTHR43711:SF26">
    <property type="entry name" value="SENSOR HISTIDINE KINASE RCSC"/>
    <property type="match status" value="1"/>
</dbReference>
<comment type="catalytic activity">
    <reaction evidence="1">
        <text>ATP + protein L-histidine = ADP + protein N-phospho-L-histidine.</text>
        <dbReference type="EC" id="2.7.13.3"/>
    </reaction>
</comment>
<proteinExistence type="predicted"/>
<dbReference type="InterPro" id="IPR003661">
    <property type="entry name" value="HisK_dim/P_dom"/>
</dbReference>
<dbReference type="SUPFAM" id="SSF158472">
    <property type="entry name" value="HAMP domain-like"/>
    <property type="match status" value="1"/>
</dbReference>
<dbReference type="Proteomes" id="UP000031572">
    <property type="component" value="Unassembled WGS sequence"/>
</dbReference>
<evidence type="ECO:0000256" key="2">
    <source>
        <dbReference type="ARBA" id="ARBA00004370"/>
    </source>
</evidence>
<dbReference type="PRINTS" id="PR00344">
    <property type="entry name" value="BCTRLSENSOR"/>
</dbReference>
<dbReference type="InterPro" id="IPR036097">
    <property type="entry name" value="HisK_dim/P_sf"/>
</dbReference>
<feature type="domain" description="HAMP" evidence="10">
    <location>
        <begin position="1"/>
        <end position="47"/>
    </location>
</feature>
<dbReference type="PANTHER" id="PTHR43711">
    <property type="entry name" value="TWO-COMPONENT HISTIDINE KINASE"/>
    <property type="match status" value="1"/>
</dbReference>
<comment type="subcellular location">
    <subcellularLocation>
        <location evidence="2">Membrane</location>
    </subcellularLocation>
</comment>
<dbReference type="PROSITE" id="PS50885">
    <property type="entry name" value="HAMP"/>
    <property type="match status" value="1"/>
</dbReference>
<dbReference type="CDD" id="cd00082">
    <property type="entry name" value="HisKA"/>
    <property type="match status" value="1"/>
</dbReference>
<dbReference type="InterPro" id="IPR036890">
    <property type="entry name" value="HATPase_C_sf"/>
</dbReference>